<feature type="disulfide bond" evidence="7">
    <location>
        <begin position="190"/>
        <end position="243"/>
    </location>
</feature>
<dbReference type="SMART" id="SM00205">
    <property type="entry name" value="THN"/>
    <property type="match status" value="1"/>
</dbReference>
<feature type="disulfide bond" evidence="7">
    <location>
        <begin position="212"/>
        <end position="221"/>
    </location>
</feature>
<keyword evidence="4" id="KW-0346">Stress response</keyword>
<comment type="caution">
    <text evidence="8">The sequence shown here is derived from an EMBL/GenBank/DDBJ whole genome shotgun (WGS) entry which is preliminary data.</text>
</comment>
<comment type="function">
    <text evidence="1">May be involved in disease resistance.</text>
</comment>
<feature type="disulfide bond" evidence="7">
    <location>
        <begin position="198"/>
        <end position="208"/>
    </location>
</feature>
<reference evidence="8" key="1">
    <citation type="submission" date="2022-12" db="EMBL/GenBank/DDBJ databases">
        <title>Chromosome-Level Genome Assembly of Japanese Cedar (Cryptomeriajaponica D. Don).</title>
        <authorList>
            <person name="Fujino T."/>
            <person name="Yamaguchi K."/>
            <person name="Yokoyama T."/>
            <person name="Hamanaka T."/>
            <person name="Harazono Y."/>
            <person name="Kamada H."/>
            <person name="Kobayashi W."/>
            <person name="Ujino-Ihara T."/>
            <person name="Uchiyama K."/>
            <person name="Matsumoto A."/>
            <person name="Izuno A."/>
            <person name="Tsumura Y."/>
            <person name="Toyoda A."/>
            <person name="Shigenobu S."/>
            <person name="Moriguchi Y."/>
            <person name="Ueno S."/>
            <person name="Kasahara M."/>
        </authorList>
    </citation>
    <scope>NUCLEOTIDE SEQUENCE</scope>
</reference>
<proteinExistence type="inferred from homology"/>
<evidence type="ECO:0000256" key="4">
    <source>
        <dbReference type="ARBA" id="ARBA00023016"/>
    </source>
</evidence>
<sequence>MLTGTLVRHGFWSHNLRRDVVYIIPPHIPNLSIFIQSFNPDAIMATVSDLVLLLVAGLAISLHMQEAGAVKFELRNQCGYTVWAAGLPGGGQQLDQGQTWTVDVPAGTKGARFWGRTGCSFDASGRGSCKTGDCNGQLSCQVSGGVPTTLAEYTLNGDGNKDFYDVSLVDGFNVPLSINPTNSQCVAPACKADVNVACPAQLKVDGGCNSACTVFQTDEYCCRGTHVDNCSPSSYSMIFKNQCPQAYSYAKDDSSSTFTCPSGTTDYSIVFCP</sequence>
<dbReference type="PANTHER" id="PTHR31048">
    <property type="entry name" value="OS03G0233200 PROTEIN"/>
    <property type="match status" value="1"/>
</dbReference>
<evidence type="ECO:0000313" key="9">
    <source>
        <dbReference type="Proteomes" id="UP001234787"/>
    </source>
</evidence>
<dbReference type="EMBL" id="BSEH01000430">
    <property type="protein sequence ID" value="GLJ58549.1"/>
    <property type="molecule type" value="Genomic_DNA"/>
</dbReference>
<dbReference type="InterPro" id="IPR037176">
    <property type="entry name" value="Osmotin/thaumatin-like_sf"/>
</dbReference>
<gene>
    <name evidence="8" type="ORF">SUGI_1459910</name>
</gene>
<dbReference type="FunFam" id="2.60.110.10:FF:000003">
    <property type="entry name" value="Thaumatin I"/>
    <property type="match status" value="1"/>
</dbReference>
<evidence type="ECO:0000313" key="8">
    <source>
        <dbReference type="EMBL" id="GLJ58549.1"/>
    </source>
</evidence>
<organism evidence="8 9">
    <name type="scientific">Cryptomeria japonica</name>
    <name type="common">Japanese cedar</name>
    <name type="synonym">Cupressus japonica</name>
    <dbReference type="NCBI Taxonomy" id="3369"/>
    <lineage>
        <taxon>Eukaryota</taxon>
        <taxon>Viridiplantae</taxon>
        <taxon>Streptophyta</taxon>
        <taxon>Embryophyta</taxon>
        <taxon>Tracheophyta</taxon>
        <taxon>Spermatophyta</taxon>
        <taxon>Pinopsida</taxon>
        <taxon>Pinidae</taxon>
        <taxon>Conifers II</taxon>
        <taxon>Cupressales</taxon>
        <taxon>Cupressaceae</taxon>
        <taxon>Cryptomeria</taxon>
    </lineage>
</organism>
<keyword evidence="9" id="KW-1185">Reference proteome</keyword>
<keyword evidence="3" id="KW-0611">Plant defense</keyword>
<dbReference type="InterPro" id="IPR017949">
    <property type="entry name" value="Thaumatin_CS"/>
</dbReference>
<dbReference type="PROSITE" id="PS00316">
    <property type="entry name" value="THAUMATIN_1"/>
    <property type="match status" value="1"/>
</dbReference>
<evidence type="ECO:0000256" key="5">
    <source>
        <dbReference type="ARBA" id="ARBA00023157"/>
    </source>
</evidence>
<name>A0AAD3NRI5_CRYJA</name>
<dbReference type="PRINTS" id="PR00347">
    <property type="entry name" value="THAUMATIN"/>
</dbReference>
<feature type="disulfide bond" evidence="7">
    <location>
        <begin position="134"/>
        <end position="140"/>
    </location>
</feature>
<dbReference type="PROSITE" id="PS51367">
    <property type="entry name" value="THAUMATIN_2"/>
    <property type="match status" value="1"/>
</dbReference>
<accession>A0AAD3NRI5</accession>
<feature type="disulfide bond" evidence="7">
    <location>
        <begin position="119"/>
        <end position="129"/>
    </location>
</feature>
<evidence type="ECO:0008006" key="10">
    <source>
        <dbReference type="Google" id="ProtNLM"/>
    </source>
</evidence>
<dbReference type="Proteomes" id="UP001234787">
    <property type="component" value="Unassembled WGS sequence"/>
</dbReference>
<keyword evidence="6" id="KW-0568">Pathogenesis-related protein</keyword>
<feature type="disulfide bond" evidence="7">
    <location>
        <begin position="185"/>
        <end position="260"/>
    </location>
</feature>
<evidence type="ECO:0000256" key="6">
    <source>
        <dbReference type="ARBA" id="ARBA00023265"/>
    </source>
</evidence>
<dbReference type="AlphaFoldDB" id="A0AAD3NRI5"/>
<comment type="similarity">
    <text evidence="2">Belongs to the thaumatin family.</text>
</comment>
<dbReference type="PIRSF" id="PIRSF002703">
    <property type="entry name" value="Thaumatin"/>
    <property type="match status" value="1"/>
</dbReference>
<feature type="disulfide bond" evidence="7">
    <location>
        <begin position="222"/>
        <end position="230"/>
    </location>
</feature>
<dbReference type="GO" id="GO:0006952">
    <property type="term" value="P:defense response"/>
    <property type="evidence" value="ECO:0007669"/>
    <property type="project" value="UniProtKB-KW"/>
</dbReference>
<evidence type="ECO:0000256" key="7">
    <source>
        <dbReference type="PIRSR" id="PIRSR002703-1"/>
    </source>
</evidence>
<dbReference type="Pfam" id="PF00314">
    <property type="entry name" value="Thaumatin"/>
    <property type="match status" value="1"/>
</dbReference>
<evidence type="ECO:0000256" key="3">
    <source>
        <dbReference type="ARBA" id="ARBA00022821"/>
    </source>
</evidence>
<evidence type="ECO:0000256" key="2">
    <source>
        <dbReference type="ARBA" id="ARBA00010607"/>
    </source>
</evidence>
<evidence type="ECO:0000256" key="1">
    <source>
        <dbReference type="ARBA" id="ARBA00002414"/>
    </source>
</evidence>
<dbReference type="InterPro" id="IPR001938">
    <property type="entry name" value="Thaumatin"/>
</dbReference>
<protein>
    <recommendedName>
        <fullName evidence="10">Thaumatin-like protein</fullName>
    </recommendedName>
</protein>
<dbReference type="Gene3D" id="2.60.110.10">
    <property type="entry name" value="Thaumatin"/>
    <property type="match status" value="1"/>
</dbReference>
<feature type="disulfide bond" evidence="7">
    <location>
        <begin position="78"/>
        <end position="272"/>
    </location>
</feature>
<dbReference type="SUPFAM" id="SSF49870">
    <property type="entry name" value="Osmotin, thaumatin-like protein"/>
    <property type="match status" value="1"/>
</dbReference>
<keyword evidence="5 7" id="KW-1015">Disulfide bond</keyword>